<dbReference type="Proteomes" id="UP000266841">
    <property type="component" value="Unassembled WGS sequence"/>
</dbReference>
<accession>K0R6D7</accession>
<evidence type="ECO:0000256" key="1">
    <source>
        <dbReference type="SAM" id="MobiDB-lite"/>
    </source>
</evidence>
<dbReference type="EMBL" id="AGNL01045897">
    <property type="protein sequence ID" value="EJK48390.1"/>
    <property type="molecule type" value="Genomic_DNA"/>
</dbReference>
<evidence type="ECO:0000313" key="3">
    <source>
        <dbReference type="Proteomes" id="UP000266841"/>
    </source>
</evidence>
<organism evidence="2 3">
    <name type="scientific">Thalassiosira oceanica</name>
    <name type="common">Marine diatom</name>
    <dbReference type="NCBI Taxonomy" id="159749"/>
    <lineage>
        <taxon>Eukaryota</taxon>
        <taxon>Sar</taxon>
        <taxon>Stramenopiles</taxon>
        <taxon>Ochrophyta</taxon>
        <taxon>Bacillariophyta</taxon>
        <taxon>Coscinodiscophyceae</taxon>
        <taxon>Thalassiosirophycidae</taxon>
        <taxon>Thalassiosirales</taxon>
        <taxon>Thalassiosiraceae</taxon>
        <taxon>Thalassiosira</taxon>
    </lineage>
</organism>
<comment type="caution">
    <text evidence="2">The sequence shown here is derived from an EMBL/GenBank/DDBJ whole genome shotgun (WGS) entry which is preliminary data.</text>
</comment>
<name>K0R6D7_THAOC</name>
<proteinExistence type="predicted"/>
<feature type="compositionally biased region" description="Basic and acidic residues" evidence="1">
    <location>
        <begin position="292"/>
        <end position="302"/>
    </location>
</feature>
<sequence>MLELGAPGCLLSRCLDSETWARAVRAVVAAGGGGRLHEDASRCCTHCGRGCRRRHGPDDLPGRSSHADLRRDDGTPGLRLQVRRCLVIIPRVRVIGCPPGIRCRRVGDDPGGDDGRVCNKGPSRQRRRSLVRPALFRGEVRNVQPHLLGRTIRPPLRPGRRGNVSAVARGVPLGSVQVRKGELSPGTGDAVAAHARRRPRDVPVASQRGLQSEGSACGSLQERSRWRKRRRRERLRGSRLQRPAQTRVLLARVQGHVREDQRRTARRPHGSVHGRRGGVRDGRQPRPPLTLDEGRDRVRRTDGAAGGGRVVRAIDVTLLSHESWADGDSFCLASSYSQLNVEQGLQCFYREVMSLRKTGEISVAGKVRVAAFLPRYVRDEDGGGDAREYEETEAVALYDYGMALERINEESALGL</sequence>
<keyword evidence="3" id="KW-1185">Reference proteome</keyword>
<protein>
    <submittedName>
        <fullName evidence="2">Uncharacterized protein</fullName>
    </submittedName>
</protein>
<gene>
    <name evidence="2" type="ORF">THAOC_32814</name>
</gene>
<evidence type="ECO:0000313" key="2">
    <source>
        <dbReference type="EMBL" id="EJK48390.1"/>
    </source>
</evidence>
<feature type="region of interest" description="Disordered" evidence="1">
    <location>
        <begin position="179"/>
        <end position="304"/>
    </location>
</feature>
<reference evidence="2 3" key="1">
    <citation type="journal article" date="2012" name="Genome Biol.">
        <title>Genome and low-iron response of an oceanic diatom adapted to chronic iron limitation.</title>
        <authorList>
            <person name="Lommer M."/>
            <person name="Specht M."/>
            <person name="Roy A.S."/>
            <person name="Kraemer L."/>
            <person name="Andreson R."/>
            <person name="Gutowska M.A."/>
            <person name="Wolf J."/>
            <person name="Bergner S.V."/>
            <person name="Schilhabel M.B."/>
            <person name="Klostermeier U.C."/>
            <person name="Beiko R.G."/>
            <person name="Rosenstiel P."/>
            <person name="Hippler M."/>
            <person name="Laroche J."/>
        </authorList>
    </citation>
    <scope>NUCLEOTIDE SEQUENCE [LARGE SCALE GENOMIC DNA]</scope>
    <source>
        <strain evidence="2 3">CCMP1005</strain>
    </source>
</reference>
<dbReference type="AlphaFoldDB" id="K0R6D7"/>
<feature type="compositionally biased region" description="Basic residues" evidence="1">
    <location>
        <begin position="225"/>
        <end position="239"/>
    </location>
</feature>
<feature type="compositionally biased region" description="Basic residues" evidence="1">
    <location>
        <begin position="264"/>
        <end position="277"/>
    </location>
</feature>